<dbReference type="CDD" id="cd04301">
    <property type="entry name" value="NAT_SF"/>
    <property type="match status" value="1"/>
</dbReference>
<accession>A0A6J4RT69</accession>
<dbReference type="EMBL" id="CADCVR010000024">
    <property type="protein sequence ID" value="CAA9480976.1"/>
    <property type="molecule type" value="Genomic_DNA"/>
</dbReference>
<dbReference type="Gene3D" id="3.40.630.30">
    <property type="match status" value="1"/>
</dbReference>
<evidence type="ECO:0000313" key="2">
    <source>
        <dbReference type="EMBL" id="CAA9480976.1"/>
    </source>
</evidence>
<dbReference type="PROSITE" id="PS51186">
    <property type="entry name" value="GNAT"/>
    <property type="match status" value="1"/>
</dbReference>
<dbReference type="InterPro" id="IPR000182">
    <property type="entry name" value="GNAT_dom"/>
</dbReference>
<feature type="domain" description="N-acetyltransferase" evidence="1">
    <location>
        <begin position="2"/>
        <end position="157"/>
    </location>
</feature>
<dbReference type="Pfam" id="PF00583">
    <property type="entry name" value="Acetyltransf_1"/>
    <property type="match status" value="1"/>
</dbReference>
<dbReference type="AlphaFoldDB" id="A0A6J4RT69"/>
<organism evidence="2">
    <name type="scientific">uncultured Solirubrobacteraceae bacterium</name>
    <dbReference type="NCBI Taxonomy" id="1162706"/>
    <lineage>
        <taxon>Bacteria</taxon>
        <taxon>Bacillati</taxon>
        <taxon>Actinomycetota</taxon>
        <taxon>Thermoleophilia</taxon>
        <taxon>Solirubrobacterales</taxon>
        <taxon>Solirubrobacteraceae</taxon>
        <taxon>environmental samples</taxon>
    </lineage>
</organism>
<evidence type="ECO:0000259" key="1">
    <source>
        <dbReference type="PROSITE" id="PS51186"/>
    </source>
</evidence>
<dbReference type="GO" id="GO:0016747">
    <property type="term" value="F:acyltransferase activity, transferring groups other than amino-acyl groups"/>
    <property type="evidence" value="ECO:0007669"/>
    <property type="project" value="InterPro"/>
</dbReference>
<reference evidence="2" key="1">
    <citation type="submission" date="2020-02" db="EMBL/GenBank/DDBJ databases">
        <authorList>
            <person name="Meier V. D."/>
        </authorList>
    </citation>
    <scope>NUCLEOTIDE SEQUENCE</scope>
    <source>
        <strain evidence="2">AVDCRST_MAG53</strain>
    </source>
</reference>
<protein>
    <recommendedName>
        <fullName evidence="1">N-acetyltransferase domain-containing protein</fullName>
    </recommendedName>
</protein>
<sequence length="157" mass="16960">MVCLRTVDAAVRQQVLGLAPAPRQARFSGVAADTLPAAERHHTRQAVAVLRDEQPVGFLALDHADPICRYTVPEPSVALRAFFVDAGVQRQGIATAALRALPAFVTRQHPQAQCVVLTVNFVNPVAVRLYRRAGFVDTGRMHLGGAFGPQHVLVLPL</sequence>
<proteinExistence type="predicted"/>
<dbReference type="SUPFAM" id="SSF55729">
    <property type="entry name" value="Acyl-CoA N-acyltransferases (Nat)"/>
    <property type="match status" value="1"/>
</dbReference>
<gene>
    <name evidence="2" type="ORF">AVDCRST_MAG53-695</name>
</gene>
<name>A0A6J4RT69_9ACTN</name>
<dbReference type="InterPro" id="IPR016181">
    <property type="entry name" value="Acyl_CoA_acyltransferase"/>
</dbReference>